<dbReference type="Proteomes" id="UP000565455">
    <property type="component" value="Unassembled WGS sequence"/>
</dbReference>
<name>A0ABR6DIY3_9HYPH</name>
<evidence type="ECO:0000313" key="2">
    <source>
        <dbReference type="EMBL" id="MBA9066051.1"/>
    </source>
</evidence>
<dbReference type="GeneID" id="96607062"/>
<feature type="region of interest" description="Disordered" evidence="1">
    <location>
        <begin position="1"/>
        <end position="54"/>
    </location>
</feature>
<dbReference type="RefSeq" id="WP_158713296.1">
    <property type="nucleotide sequence ID" value="NZ_JACJIM010000011.1"/>
</dbReference>
<protein>
    <submittedName>
        <fullName evidence="2">Uncharacterized protein</fullName>
    </submittedName>
</protein>
<organism evidence="2 3">
    <name type="scientific">Methylobacterium fujisawaense</name>
    <dbReference type="NCBI Taxonomy" id="107400"/>
    <lineage>
        <taxon>Bacteria</taxon>
        <taxon>Pseudomonadati</taxon>
        <taxon>Pseudomonadota</taxon>
        <taxon>Alphaproteobacteria</taxon>
        <taxon>Hyphomicrobiales</taxon>
        <taxon>Methylobacteriaceae</taxon>
        <taxon>Methylobacterium</taxon>
    </lineage>
</organism>
<dbReference type="EMBL" id="JACJIM010000011">
    <property type="protein sequence ID" value="MBA9066051.1"/>
    <property type="molecule type" value="Genomic_DNA"/>
</dbReference>
<feature type="compositionally biased region" description="Basic residues" evidence="1">
    <location>
        <begin position="15"/>
        <end position="32"/>
    </location>
</feature>
<sequence>METDTQAGPDDPKPHGRRRLRISGDARRRHGRIGADPATDGGIGERLLVDRPER</sequence>
<evidence type="ECO:0000256" key="1">
    <source>
        <dbReference type="SAM" id="MobiDB-lite"/>
    </source>
</evidence>
<comment type="caution">
    <text evidence="2">The sequence shown here is derived from an EMBL/GenBank/DDBJ whole genome shotgun (WGS) entry which is preliminary data.</text>
</comment>
<evidence type="ECO:0000313" key="3">
    <source>
        <dbReference type="Proteomes" id="UP000565455"/>
    </source>
</evidence>
<gene>
    <name evidence="2" type="ORF">GGQ91_005475</name>
</gene>
<accession>A0ABR6DIY3</accession>
<keyword evidence="3" id="KW-1185">Reference proteome</keyword>
<reference evidence="2 3" key="1">
    <citation type="submission" date="2020-08" db="EMBL/GenBank/DDBJ databases">
        <title>Genomic Encyclopedia of Type Strains, Phase IV (KMG-IV): sequencing the most valuable type-strain genomes for metagenomic binning, comparative biology and taxonomic classification.</title>
        <authorList>
            <person name="Goeker M."/>
        </authorList>
    </citation>
    <scope>NUCLEOTIDE SEQUENCE [LARGE SCALE GENOMIC DNA]</scope>
    <source>
        <strain evidence="2 3">DSM 5686</strain>
    </source>
</reference>
<proteinExistence type="predicted"/>